<gene>
    <name evidence="2" type="ORF">ADJ77_10695</name>
    <name evidence="3" type="ORF">J5A51_00930</name>
</gene>
<evidence type="ECO:0000313" key="2">
    <source>
        <dbReference type="EMBL" id="AKU70248.1"/>
    </source>
</evidence>
<dbReference type="Pfam" id="PF09346">
    <property type="entry name" value="SMI1_KNR4"/>
    <property type="match status" value="1"/>
</dbReference>
<reference evidence="2 4" key="1">
    <citation type="submission" date="2015-07" db="EMBL/GenBank/DDBJ databases">
        <authorList>
            <person name="Noorani M."/>
        </authorList>
    </citation>
    <scope>NUCLEOTIDE SEQUENCE [LARGE SCALE GENOMIC DNA]</scope>
    <source>
        <strain evidence="2 4">W1435</strain>
    </source>
</reference>
<feature type="domain" description="Knr4/Smi1-like" evidence="1">
    <location>
        <begin position="6"/>
        <end position="116"/>
    </location>
</feature>
<evidence type="ECO:0000259" key="1">
    <source>
        <dbReference type="Pfam" id="PF09346"/>
    </source>
</evidence>
<dbReference type="SUPFAM" id="SSF160631">
    <property type="entry name" value="SMI1/KNR4-like"/>
    <property type="match status" value="1"/>
</dbReference>
<dbReference type="AlphaFoldDB" id="A0A0K1NMX9"/>
<sequence length="121" mass="14265">MKTKENEKSIVELENRINMKFPSLYVKFLSEINDGDVFEIENTGICMYSYSDLEERNQTYQIYEFEPKYFMIGQDGDLAYFINRNNSNDNSIYSNDLGALGAWGMKKEADDIFSFINLFRR</sequence>
<dbReference type="Proteomes" id="UP000682005">
    <property type="component" value="Chromosome 2"/>
</dbReference>
<dbReference type="KEGG" id="pfus:ADJ77_10695"/>
<dbReference type="Proteomes" id="UP000060345">
    <property type="component" value="Chromosome 2"/>
</dbReference>
<dbReference type="EMBL" id="CP072369">
    <property type="protein sequence ID" value="QUB85867.1"/>
    <property type="molecule type" value="Genomic_DNA"/>
</dbReference>
<dbReference type="Gene3D" id="3.40.1580.10">
    <property type="entry name" value="SMI1/KNR4-like"/>
    <property type="match status" value="1"/>
</dbReference>
<accession>A0A0K1NMX9</accession>
<evidence type="ECO:0000313" key="4">
    <source>
        <dbReference type="Proteomes" id="UP000060345"/>
    </source>
</evidence>
<dbReference type="RefSeq" id="WP_025079106.1">
    <property type="nucleotide sequence ID" value="NZ_BAKO01000041.1"/>
</dbReference>
<protein>
    <submittedName>
        <fullName evidence="3">SMI1/KNR4 family protein</fullName>
    </submittedName>
</protein>
<evidence type="ECO:0000313" key="3">
    <source>
        <dbReference type="EMBL" id="QUB85867.1"/>
    </source>
</evidence>
<dbReference type="InterPro" id="IPR018958">
    <property type="entry name" value="Knr4/Smi1-like_dom"/>
</dbReference>
<dbReference type="OrthoDB" id="1739659at2"/>
<name>A0A0K1NMX9_9BACT</name>
<dbReference type="InterPro" id="IPR037883">
    <property type="entry name" value="Knr4/Smi1-like_sf"/>
</dbReference>
<dbReference type="EMBL" id="CP012075">
    <property type="protein sequence ID" value="AKU70248.1"/>
    <property type="molecule type" value="Genomic_DNA"/>
</dbReference>
<organism evidence="2 4">
    <name type="scientific">Prevotella fusca JCM 17724</name>
    <dbReference type="NCBI Taxonomy" id="1236517"/>
    <lineage>
        <taxon>Bacteria</taxon>
        <taxon>Pseudomonadati</taxon>
        <taxon>Bacteroidota</taxon>
        <taxon>Bacteroidia</taxon>
        <taxon>Bacteroidales</taxon>
        <taxon>Prevotellaceae</taxon>
        <taxon>Prevotella</taxon>
    </lineage>
</organism>
<proteinExistence type="predicted"/>
<keyword evidence="5" id="KW-1185">Reference proteome</keyword>
<evidence type="ECO:0000313" key="5">
    <source>
        <dbReference type="Proteomes" id="UP000682005"/>
    </source>
</evidence>
<reference evidence="3 5" key="2">
    <citation type="submission" date="2021-03" db="EMBL/GenBank/DDBJ databases">
        <title>Human Oral Microbial Genomes.</title>
        <authorList>
            <person name="Johnston C.D."/>
            <person name="Chen T."/>
            <person name="Dewhirst F.E."/>
        </authorList>
    </citation>
    <scope>NUCLEOTIDE SEQUENCE [LARGE SCALE GENOMIC DNA]</scope>
    <source>
        <strain evidence="3 5">W1435</strain>
    </source>
</reference>